<gene>
    <name evidence="1" type="ORF">GGR23_003967</name>
</gene>
<dbReference type="EMBL" id="JACIEZ010000011">
    <property type="protein sequence ID" value="MBB4066749.1"/>
    <property type="molecule type" value="Genomic_DNA"/>
</dbReference>
<evidence type="ECO:0000313" key="1">
    <source>
        <dbReference type="EMBL" id="MBB4066749.1"/>
    </source>
</evidence>
<dbReference type="AlphaFoldDB" id="A0A7W6J8I8"/>
<evidence type="ECO:0000313" key="2">
    <source>
        <dbReference type="Proteomes" id="UP000528286"/>
    </source>
</evidence>
<comment type="caution">
    <text evidence="1">The sequence shown here is derived from an EMBL/GenBank/DDBJ whole genome shotgun (WGS) entry which is preliminary data.</text>
</comment>
<name>A0A7W6J8I8_9HYPH</name>
<accession>A0A7W6J8I8</accession>
<sequence length="810" mass="87530">MSIANCLTKLVAAQRITQKQADDALALHEGLQQRLYPAMGPASADAASALEAARVMMEAAKERKYAAAKQAIAYAQALDRMEKHPSGKTAGLHSLLVRDNLEGGEAMGSAIHIDGHSENVTKRLLGMMDGALKPYASRLAGLRQDTESVWNIARELFGDDTGDQAAKAAAAGWKKTTEYAVERAKRAGKVLSVLEDWRLPQYWDNKRVGQFSQSEFVNDLMSEFEAGNIKVMDKQGQGEAPRAAVGGIIANAYKDITLGKASNGASGGFSNQLRVFRFQNADSYIRMMRKYGIGDGGLHGTLIGHLSGMGREIATLEILGPNYESTFGKLLELARQDDAVRNRSLLAKAKRSLSMNSPAAVQRTWDSVTGKLGAVQSDLIAGIGGGMRNIQTAARLGSATIAALPGDSFTASLAANYNGIPATAVLARLVKDLTVNREGAEEVARMVNLTAESIIDHALGSKRFADEVVGQGLTGRVADTTMRLTGINVWTEGLKRAWAMEFNGFIARQADYAFDDLDPAFQGFLRRYGFSADQWEAIRVTPPLEADGARFFDVNGVADQQLADRLMSAIIDERKFAVIEPDARIRGAMSAGLQRGTFMGELVRSATQFKSFPMTFMMTHMMRSAIQDGMWNKVFAGTKLVGLMTIAGAVTAQMQSLIAGRDPQDMGSQKFWMQAAIRGGGFGMLGDLVYSSTTRGGDGLAAYAMGPGPGAIISATGDLMQAAAGNKEVSGKMLAQHLKAWTPGSSMWFAKIATDRILFDQIQTMIDPDYRNTFARYERRMKKDFGQGFWWRPGEALPTRGPDVGNAVGQ</sequence>
<dbReference type="RefSeq" id="WP_183368010.1">
    <property type="nucleotide sequence ID" value="NZ_JACIEZ010000011.1"/>
</dbReference>
<proteinExistence type="predicted"/>
<protein>
    <submittedName>
        <fullName evidence="1">Uncharacterized protein</fullName>
    </submittedName>
</protein>
<dbReference type="Proteomes" id="UP000528286">
    <property type="component" value="Unassembled WGS sequence"/>
</dbReference>
<reference evidence="1 2" key="1">
    <citation type="submission" date="2020-08" db="EMBL/GenBank/DDBJ databases">
        <title>Genomic Encyclopedia of Type Strains, Phase IV (KMG-IV): sequencing the most valuable type-strain genomes for metagenomic binning, comparative biology and taxonomic classification.</title>
        <authorList>
            <person name="Goeker M."/>
        </authorList>
    </citation>
    <scope>NUCLEOTIDE SEQUENCE [LARGE SCALE GENOMIC DNA]</scope>
    <source>
        <strain evidence="1 2">DSM 29853</strain>
    </source>
</reference>
<keyword evidence="2" id="KW-1185">Reference proteome</keyword>
<organism evidence="1 2">
    <name type="scientific">Gellertiella hungarica</name>
    <dbReference type="NCBI Taxonomy" id="1572859"/>
    <lineage>
        <taxon>Bacteria</taxon>
        <taxon>Pseudomonadati</taxon>
        <taxon>Pseudomonadota</taxon>
        <taxon>Alphaproteobacteria</taxon>
        <taxon>Hyphomicrobiales</taxon>
        <taxon>Rhizobiaceae</taxon>
        <taxon>Gellertiella</taxon>
    </lineage>
</organism>